<dbReference type="AlphaFoldDB" id="A0A6P7I019"/>
<evidence type="ECO:0000256" key="2">
    <source>
        <dbReference type="ARBA" id="ARBA00022692"/>
    </source>
</evidence>
<evidence type="ECO:0000256" key="10">
    <source>
        <dbReference type="SAM" id="SignalP"/>
    </source>
</evidence>
<keyword evidence="6" id="KW-1015">Disulfide bond</keyword>
<dbReference type="Gene3D" id="2.60.40.10">
    <property type="entry name" value="Immunoglobulins"/>
    <property type="match status" value="2"/>
</dbReference>
<dbReference type="PROSITE" id="PS50835">
    <property type="entry name" value="IG_LIKE"/>
    <property type="match status" value="1"/>
</dbReference>
<dbReference type="GO" id="GO:0009986">
    <property type="term" value="C:cell surface"/>
    <property type="evidence" value="ECO:0007669"/>
    <property type="project" value="TreeGrafter"/>
</dbReference>
<keyword evidence="4 9" id="KW-1133">Transmembrane helix</keyword>
<evidence type="ECO:0000256" key="7">
    <source>
        <dbReference type="ARBA" id="ARBA00023180"/>
    </source>
</evidence>
<evidence type="ECO:0000256" key="4">
    <source>
        <dbReference type="ARBA" id="ARBA00022989"/>
    </source>
</evidence>
<dbReference type="InterPro" id="IPR047164">
    <property type="entry name" value="OX2G-like"/>
</dbReference>
<dbReference type="InterPro" id="IPR013106">
    <property type="entry name" value="Ig_V-set"/>
</dbReference>
<keyword evidence="2 9" id="KW-0812">Transmembrane</keyword>
<proteinExistence type="predicted"/>
<dbReference type="InterPro" id="IPR003599">
    <property type="entry name" value="Ig_sub"/>
</dbReference>
<dbReference type="GO" id="GO:0043025">
    <property type="term" value="C:neuronal cell body"/>
    <property type="evidence" value="ECO:0007669"/>
    <property type="project" value="TreeGrafter"/>
</dbReference>
<organism evidence="12 13">
    <name type="scientific">Parambassis ranga</name>
    <name type="common">Indian glassy fish</name>
    <dbReference type="NCBI Taxonomy" id="210632"/>
    <lineage>
        <taxon>Eukaryota</taxon>
        <taxon>Metazoa</taxon>
        <taxon>Chordata</taxon>
        <taxon>Craniata</taxon>
        <taxon>Vertebrata</taxon>
        <taxon>Euteleostomi</taxon>
        <taxon>Actinopterygii</taxon>
        <taxon>Neopterygii</taxon>
        <taxon>Teleostei</taxon>
        <taxon>Neoteleostei</taxon>
        <taxon>Acanthomorphata</taxon>
        <taxon>Ovalentaria</taxon>
        <taxon>Ambassidae</taxon>
        <taxon>Parambassis</taxon>
    </lineage>
</organism>
<accession>A0A6P7I019</accession>
<dbReference type="OrthoDB" id="9422141at2759"/>
<keyword evidence="3 10" id="KW-0732">Signal</keyword>
<feature type="transmembrane region" description="Helical" evidence="9">
    <location>
        <begin position="239"/>
        <end position="261"/>
    </location>
</feature>
<keyword evidence="7" id="KW-0325">Glycoprotein</keyword>
<keyword evidence="8" id="KW-0393">Immunoglobulin domain</keyword>
<dbReference type="InParanoid" id="A0A6P7I019"/>
<evidence type="ECO:0000256" key="1">
    <source>
        <dbReference type="ARBA" id="ARBA00004167"/>
    </source>
</evidence>
<dbReference type="Proteomes" id="UP000515145">
    <property type="component" value="Chromosome 2"/>
</dbReference>
<dbReference type="InterPro" id="IPR036179">
    <property type="entry name" value="Ig-like_dom_sf"/>
</dbReference>
<evidence type="ECO:0000256" key="6">
    <source>
        <dbReference type="ARBA" id="ARBA00023157"/>
    </source>
</evidence>
<dbReference type="GO" id="GO:0034113">
    <property type="term" value="P:heterotypic cell-cell adhesion"/>
    <property type="evidence" value="ECO:0007669"/>
    <property type="project" value="TreeGrafter"/>
</dbReference>
<dbReference type="PANTHER" id="PTHR46841">
    <property type="entry name" value="OX-2 MEMBRANE GLYCOPROTEIN"/>
    <property type="match status" value="1"/>
</dbReference>
<dbReference type="GO" id="GO:0030424">
    <property type="term" value="C:axon"/>
    <property type="evidence" value="ECO:0007669"/>
    <property type="project" value="TreeGrafter"/>
</dbReference>
<keyword evidence="5 9" id="KW-0472">Membrane</keyword>
<evidence type="ECO:0000256" key="5">
    <source>
        <dbReference type="ARBA" id="ARBA00023136"/>
    </source>
</evidence>
<keyword evidence="12" id="KW-1185">Reference proteome</keyword>
<dbReference type="GeneID" id="114432361"/>
<evidence type="ECO:0000256" key="9">
    <source>
        <dbReference type="SAM" id="Phobius"/>
    </source>
</evidence>
<name>A0A6P7I019_9TELE</name>
<dbReference type="Pfam" id="PF08205">
    <property type="entry name" value="C2-set_2"/>
    <property type="match status" value="1"/>
</dbReference>
<reference evidence="13" key="1">
    <citation type="submission" date="2025-08" db="UniProtKB">
        <authorList>
            <consortium name="RefSeq"/>
        </authorList>
    </citation>
    <scope>IDENTIFICATION</scope>
</reference>
<evidence type="ECO:0000256" key="3">
    <source>
        <dbReference type="ARBA" id="ARBA00022729"/>
    </source>
</evidence>
<dbReference type="GO" id="GO:0016020">
    <property type="term" value="C:membrane"/>
    <property type="evidence" value="ECO:0007669"/>
    <property type="project" value="UniProtKB-SubCell"/>
</dbReference>
<dbReference type="InterPro" id="IPR007110">
    <property type="entry name" value="Ig-like_dom"/>
</dbReference>
<evidence type="ECO:0000313" key="12">
    <source>
        <dbReference type="Proteomes" id="UP000515145"/>
    </source>
</evidence>
<gene>
    <name evidence="13" type="primary">LOC114432361</name>
</gene>
<dbReference type="PANTHER" id="PTHR46841:SF7">
    <property type="entry name" value="IG-LIKE DOMAIN-CONTAINING PROTEIN"/>
    <property type="match status" value="1"/>
</dbReference>
<dbReference type="Pfam" id="PF07686">
    <property type="entry name" value="V-set"/>
    <property type="match status" value="1"/>
</dbReference>
<dbReference type="InterPro" id="IPR013162">
    <property type="entry name" value="CD80_C2-set"/>
</dbReference>
<feature type="signal peptide" evidence="10">
    <location>
        <begin position="1"/>
        <end position="20"/>
    </location>
</feature>
<dbReference type="GO" id="GO:0150079">
    <property type="term" value="P:negative regulation of neuroinflammatory response"/>
    <property type="evidence" value="ECO:0007669"/>
    <property type="project" value="TreeGrafter"/>
</dbReference>
<protein>
    <submittedName>
        <fullName evidence="13">OX-2 membrane glycoprotein-like</fullName>
    </submittedName>
</protein>
<dbReference type="InterPro" id="IPR013783">
    <property type="entry name" value="Ig-like_fold"/>
</dbReference>
<feature type="domain" description="Ig-like" evidence="11">
    <location>
        <begin position="33"/>
        <end position="128"/>
    </location>
</feature>
<comment type="subcellular location">
    <subcellularLocation>
        <location evidence="1">Membrane</location>
        <topology evidence="1">Single-pass membrane protein</topology>
    </subcellularLocation>
</comment>
<dbReference type="SUPFAM" id="SSF48726">
    <property type="entry name" value="Immunoglobulin"/>
    <property type="match status" value="1"/>
</dbReference>
<evidence type="ECO:0000256" key="8">
    <source>
        <dbReference type="ARBA" id="ARBA00023319"/>
    </source>
</evidence>
<dbReference type="GO" id="GO:0098632">
    <property type="term" value="F:cell-cell adhesion mediator activity"/>
    <property type="evidence" value="ECO:0007669"/>
    <property type="project" value="InterPro"/>
</dbReference>
<feature type="chain" id="PRO_5028056746" evidence="10">
    <location>
        <begin position="21"/>
        <end position="278"/>
    </location>
</feature>
<dbReference type="SMART" id="SM00406">
    <property type="entry name" value="IGv"/>
    <property type="match status" value="1"/>
</dbReference>
<sequence>MKKMLQSLFIICLLLKVSLSQLSGHGPETVMYGKDAEFRCVLENPAGVQQVTWQRLFQDNFLENLATYSKRFGQQVNEPYRGKVLFTEESLNSTSITLKNVTWEDESCYICAFNVYPDGSKRKQMCLTVKGISNVTSGHVISSGHEKHHREVVFSCSATGRPAPTIDWDYSTGATLIDEAPTAADKHRDHTVTSSRNITLRVPSDWTGHVDCLLNSGTDRRRQERIHLPLHEGKGQSTAWVASVIIISIIFVSCIFGVAVWKRLKENTRFSKTASDPV</sequence>
<evidence type="ECO:0000259" key="11">
    <source>
        <dbReference type="PROSITE" id="PS50835"/>
    </source>
</evidence>
<evidence type="ECO:0000313" key="13">
    <source>
        <dbReference type="RefSeq" id="XP_028256152.1"/>
    </source>
</evidence>
<dbReference type="SMART" id="SM00409">
    <property type="entry name" value="IG"/>
    <property type="match status" value="1"/>
</dbReference>
<dbReference type="RefSeq" id="XP_028256152.1">
    <property type="nucleotide sequence ID" value="XM_028400351.1"/>
</dbReference>